<gene>
    <name evidence="3" type="ORF">GCM10025875_06250</name>
</gene>
<accession>A0AA37UHA4</accession>
<reference evidence="3" key="2">
    <citation type="submission" date="2023-02" db="EMBL/GenBank/DDBJ databases">
        <authorList>
            <person name="Sun Q."/>
            <person name="Mori K."/>
        </authorList>
    </citation>
    <scope>NUCLEOTIDE SEQUENCE</scope>
    <source>
        <strain evidence="3">NBRC 112290</strain>
    </source>
</reference>
<evidence type="ECO:0000256" key="1">
    <source>
        <dbReference type="SAM" id="MobiDB-lite"/>
    </source>
</evidence>
<reference evidence="3" key="1">
    <citation type="journal article" date="2014" name="Int. J. Syst. Evol. Microbiol.">
        <title>Complete genome sequence of Corynebacterium casei LMG S-19264T (=DSM 44701T), isolated from a smear-ripened cheese.</title>
        <authorList>
            <consortium name="US DOE Joint Genome Institute (JGI-PGF)"/>
            <person name="Walter F."/>
            <person name="Albersmeier A."/>
            <person name="Kalinowski J."/>
            <person name="Ruckert C."/>
        </authorList>
    </citation>
    <scope>NUCLEOTIDE SEQUENCE</scope>
    <source>
        <strain evidence="3">NBRC 112290</strain>
    </source>
</reference>
<feature type="compositionally biased region" description="Polar residues" evidence="1">
    <location>
        <begin position="65"/>
        <end position="74"/>
    </location>
</feature>
<dbReference type="Pfam" id="PF18986">
    <property type="entry name" value="DUF5719"/>
    <property type="match status" value="1"/>
</dbReference>
<name>A0AA37UHA4_9MICO</name>
<dbReference type="InterPro" id="IPR043777">
    <property type="entry name" value="DUF5719"/>
</dbReference>
<organism evidence="3 4">
    <name type="scientific">Litorihabitans aurantiacus</name>
    <dbReference type="NCBI Taxonomy" id="1930061"/>
    <lineage>
        <taxon>Bacteria</taxon>
        <taxon>Bacillati</taxon>
        <taxon>Actinomycetota</taxon>
        <taxon>Actinomycetes</taxon>
        <taxon>Micrococcales</taxon>
        <taxon>Beutenbergiaceae</taxon>
        <taxon>Litorihabitans</taxon>
    </lineage>
</organism>
<protein>
    <recommendedName>
        <fullName evidence="5">Large extracellular alpha-helical protein</fullName>
    </recommendedName>
</protein>
<evidence type="ECO:0000313" key="4">
    <source>
        <dbReference type="Proteomes" id="UP001157161"/>
    </source>
</evidence>
<dbReference type="Proteomes" id="UP001157161">
    <property type="component" value="Unassembled WGS sequence"/>
</dbReference>
<sequence length="578" mass="56425">MATDSDHDAPAPAAPAGKRDKAEKRDKAGKRQKDRGAGSRGSTARAGTATPAGERGTAAGRGPENRTSAPSRGRTTWRRVGATLSGALVLALAGGVAVGGGLLERPRAASSDPLVVAVPPTQVALACPGPGEAPDGGATDSELGGASVTTADVRALVLPRGDEEPRAVLGPLAEGGGETLTGTGDAVVATLAQPEGSSVLRAEPSASAAAFAAAAGASRADTGDLRGLAAASCPPGATSSWLVGGTTELGASAVLALRNVGSTPATVSLRAWDAVGEVAVGGTSILVPPGQEVRQALEASVPDAERLAVLVTATGGQVSATVQTSQLTGLTPAGTDVVAPTAMPALEQLVPGVVLTTTTVDESDPSLVRILNPGDEPTTVRLELLGSDGTTALTDDAGLVVEAGAVADVSLAGAPAGTFTVRAVADDPVVAAAMLVRRGEPAPEDPDVPVMDRAWLPALPPVTSAALALPGVGSLVDRGVLVIGNGEADTAEVMVTALNGGGEVLGTQEVTVPGSGSAALEVTSLGSGVSGVVLESDVPVSSAAVLTFADVLGELIAVVGAQADPQVERSAAVTISGS</sequence>
<feature type="compositionally biased region" description="Basic and acidic residues" evidence="1">
    <location>
        <begin position="17"/>
        <end position="37"/>
    </location>
</feature>
<evidence type="ECO:0008006" key="5">
    <source>
        <dbReference type="Google" id="ProtNLM"/>
    </source>
</evidence>
<keyword evidence="2" id="KW-1133">Transmembrane helix</keyword>
<feature type="compositionally biased region" description="Low complexity" evidence="1">
    <location>
        <begin position="40"/>
        <end position="62"/>
    </location>
</feature>
<keyword evidence="2" id="KW-0812">Transmembrane</keyword>
<dbReference type="RefSeq" id="WP_284249300.1">
    <property type="nucleotide sequence ID" value="NZ_BSUM01000001.1"/>
</dbReference>
<dbReference type="AlphaFoldDB" id="A0AA37UHA4"/>
<keyword evidence="4" id="KW-1185">Reference proteome</keyword>
<dbReference type="EMBL" id="BSUM01000001">
    <property type="protein sequence ID" value="GMA30633.1"/>
    <property type="molecule type" value="Genomic_DNA"/>
</dbReference>
<evidence type="ECO:0000256" key="2">
    <source>
        <dbReference type="SAM" id="Phobius"/>
    </source>
</evidence>
<feature type="transmembrane region" description="Helical" evidence="2">
    <location>
        <begin position="80"/>
        <end position="103"/>
    </location>
</feature>
<keyword evidence="2" id="KW-0472">Membrane</keyword>
<evidence type="ECO:0000313" key="3">
    <source>
        <dbReference type="EMBL" id="GMA30633.1"/>
    </source>
</evidence>
<comment type="caution">
    <text evidence="3">The sequence shown here is derived from an EMBL/GenBank/DDBJ whole genome shotgun (WGS) entry which is preliminary data.</text>
</comment>
<proteinExistence type="predicted"/>
<feature type="region of interest" description="Disordered" evidence="1">
    <location>
        <begin position="1"/>
        <end position="77"/>
    </location>
</feature>